<name>A0ABD1Y2W2_9MARC</name>
<protein>
    <recommendedName>
        <fullName evidence="12">Preprotein translocase subunit SecE</fullName>
    </recommendedName>
</protein>
<dbReference type="InterPro" id="IPR001901">
    <property type="entry name" value="Translocase_SecE/Sec61-g"/>
</dbReference>
<evidence type="ECO:0000256" key="4">
    <source>
        <dbReference type="ARBA" id="ARBA00022692"/>
    </source>
</evidence>
<keyword evidence="7" id="KW-0811">Translocation</keyword>
<organism evidence="10 11">
    <name type="scientific">Riccia fluitans</name>
    <dbReference type="NCBI Taxonomy" id="41844"/>
    <lineage>
        <taxon>Eukaryota</taxon>
        <taxon>Viridiplantae</taxon>
        <taxon>Streptophyta</taxon>
        <taxon>Embryophyta</taxon>
        <taxon>Marchantiophyta</taxon>
        <taxon>Marchantiopsida</taxon>
        <taxon>Marchantiidae</taxon>
        <taxon>Marchantiales</taxon>
        <taxon>Ricciaceae</taxon>
        <taxon>Riccia</taxon>
    </lineage>
</organism>
<keyword evidence="5" id="KW-0653">Protein transport</keyword>
<evidence type="ECO:0000256" key="5">
    <source>
        <dbReference type="ARBA" id="ARBA00022927"/>
    </source>
</evidence>
<comment type="subcellular location">
    <subcellularLocation>
        <location evidence="1">Membrane</location>
    </subcellularLocation>
</comment>
<keyword evidence="11" id="KW-1185">Reference proteome</keyword>
<accession>A0ABD1Y2W2</accession>
<dbReference type="EMBL" id="JBHFFA010000006">
    <property type="protein sequence ID" value="KAL2620971.1"/>
    <property type="molecule type" value="Genomic_DNA"/>
</dbReference>
<evidence type="ECO:0000256" key="8">
    <source>
        <dbReference type="ARBA" id="ARBA00023136"/>
    </source>
</evidence>
<feature type="transmembrane region" description="Helical" evidence="9">
    <location>
        <begin position="136"/>
        <end position="161"/>
    </location>
</feature>
<evidence type="ECO:0000256" key="3">
    <source>
        <dbReference type="ARBA" id="ARBA00022448"/>
    </source>
</evidence>
<evidence type="ECO:0000256" key="6">
    <source>
        <dbReference type="ARBA" id="ARBA00022989"/>
    </source>
</evidence>
<evidence type="ECO:0000256" key="1">
    <source>
        <dbReference type="ARBA" id="ARBA00004370"/>
    </source>
</evidence>
<evidence type="ECO:0000256" key="9">
    <source>
        <dbReference type="SAM" id="Phobius"/>
    </source>
</evidence>
<dbReference type="Pfam" id="PF00584">
    <property type="entry name" value="SecE"/>
    <property type="match status" value="1"/>
</dbReference>
<evidence type="ECO:0000256" key="7">
    <source>
        <dbReference type="ARBA" id="ARBA00023010"/>
    </source>
</evidence>
<keyword evidence="4 9" id="KW-0812">Transmembrane</keyword>
<evidence type="ECO:0008006" key="12">
    <source>
        <dbReference type="Google" id="ProtNLM"/>
    </source>
</evidence>
<dbReference type="GO" id="GO:0016020">
    <property type="term" value="C:membrane"/>
    <property type="evidence" value="ECO:0007669"/>
    <property type="project" value="UniProtKB-SubCell"/>
</dbReference>
<dbReference type="Proteomes" id="UP001605036">
    <property type="component" value="Unassembled WGS sequence"/>
</dbReference>
<dbReference type="PANTHER" id="PTHR37247:SF1">
    <property type="entry name" value="TRANSMEMBRANE PROTEIN"/>
    <property type="match status" value="1"/>
</dbReference>
<comment type="similarity">
    <text evidence="2">Belongs to the SecE/SEC61-gamma family.</text>
</comment>
<dbReference type="GO" id="GO:0015031">
    <property type="term" value="P:protein transport"/>
    <property type="evidence" value="ECO:0007669"/>
    <property type="project" value="UniProtKB-KW"/>
</dbReference>
<keyword evidence="3" id="KW-0813">Transport</keyword>
<proteinExistence type="inferred from homology"/>
<evidence type="ECO:0000313" key="10">
    <source>
        <dbReference type="EMBL" id="KAL2620971.1"/>
    </source>
</evidence>
<keyword evidence="8 9" id="KW-0472">Membrane</keyword>
<dbReference type="PANTHER" id="PTHR37247">
    <property type="entry name" value="TRANSMEMBRANE PROTEIN"/>
    <property type="match status" value="1"/>
</dbReference>
<reference evidence="10 11" key="1">
    <citation type="submission" date="2024-09" db="EMBL/GenBank/DDBJ databases">
        <title>Chromosome-scale assembly of Riccia fluitans.</title>
        <authorList>
            <person name="Paukszto L."/>
            <person name="Sawicki J."/>
            <person name="Karawczyk K."/>
            <person name="Piernik-Szablinska J."/>
            <person name="Szczecinska M."/>
            <person name="Mazdziarz M."/>
        </authorList>
    </citation>
    <scope>NUCLEOTIDE SEQUENCE [LARGE SCALE GENOMIC DNA]</scope>
    <source>
        <strain evidence="10">Rf_01</strain>
        <tissue evidence="10">Aerial parts of the thallus</tissue>
    </source>
</reference>
<comment type="caution">
    <text evidence="10">The sequence shown here is derived from an EMBL/GenBank/DDBJ whole genome shotgun (WGS) entry which is preliminary data.</text>
</comment>
<evidence type="ECO:0000256" key="2">
    <source>
        <dbReference type="ARBA" id="ARBA00008274"/>
    </source>
</evidence>
<evidence type="ECO:0000313" key="11">
    <source>
        <dbReference type="Proteomes" id="UP001605036"/>
    </source>
</evidence>
<gene>
    <name evidence="10" type="ORF">R1flu_001176</name>
</gene>
<sequence length="169" mass="18962">MSSCTCFGVSTIVLPMTVLPRSGEVIPSPHRSRLLAAPVVQGLRLLERSTLKKEFLRTEVFGRTFMPQRQGGRRISLRASSYTRTPRSQPESVPVWLWLVTSLLSAGKSAFQFLCEQPMQLRHIEWPTVNTVVRMAVLTFTVVTCLIVLLATVDSTMSYVLSSLLRRVP</sequence>
<keyword evidence="6 9" id="KW-1133">Transmembrane helix</keyword>
<dbReference type="AlphaFoldDB" id="A0ABD1Y2W2"/>